<dbReference type="InterPro" id="IPR016169">
    <property type="entry name" value="FAD-bd_PCMH_sub2"/>
</dbReference>
<dbReference type="InterPro" id="IPR036318">
    <property type="entry name" value="FAD-bd_PCMH-like_sf"/>
</dbReference>
<dbReference type="SUPFAM" id="SSF55103">
    <property type="entry name" value="FAD-linked oxidases, C-terminal domain"/>
    <property type="match status" value="1"/>
</dbReference>
<keyword evidence="2" id="KW-0274">FAD</keyword>
<keyword evidence="4" id="KW-0732">Signal</keyword>
<dbReference type="Pfam" id="PF01565">
    <property type="entry name" value="FAD_binding_4"/>
    <property type="match status" value="1"/>
</dbReference>
<protein>
    <submittedName>
        <fullName evidence="6">Putative decaprenylphosphoryl-beta-D-ribose oxidase</fullName>
    </submittedName>
</protein>
<feature type="domain" description="FAD-binding PCMH-type" evidence="5">
    <location>
        <begin position="30"/>
        <end position="202"/>
    </location>
</feature>
<proteinExistence type="predicted"/>
<evidence type="ECO:0000259" key="5">
    <source>
        <dbReference type="PROSITE" id="PS51387"/>
    </source>
</evidence>
<dbReference type="RefSeq" id="WP_081935110.1">
    <property type="nucleotide sequence ID" value="NZ_CCVW01000002.1"/>
</dbReference>
<reference evidence="6 7" key="1">
    <citation type="submission" date="2014-06" db="EMBL/GenBank/DDBJ databases">
        <authorList>
            <person name="Urmite Genomes Urmite Genomes"/>
        </authorList>
    </citation>
    <scope>NUCLEOTIDE SEQUENCE [LARGE SCALE GENOMIC DNA]</scope>
</reference>
<dbReference type="Pfam" id="PF04030">
    <property type="entry name" value="ALO"/>
    <property type="match status" value="1"/>
</dbReference>
<dbReference type="InterPro" id="IPR016164">
    <property type="entry name" value="FAD-linked_Oxase-like_C"/>
</dbReference>
<dbReference type="InterPro" id="IPR006094">
    <property type="entry name" value="Oxid_FAD_bind_N"/>
</dbReference>
<evidence type="ECO:0000256" key="4">
    <source>
        <dbReference type="SAM" id="SignalP"/>
    </source>
</evidence>
<evidence type="ECO:0000256" key="2">
    <source>
        <dbReference type="ARBA" id="ARBA00022827"/>
    </source>
</evidence>
<dbReference type="GO" id="GO:0071949">
    <property type="term" value="F:FAD binding"/>
    <property type="evidence" value="ECO:0007669"/>
    <property type="project" value="InterPro"/>
</dbReference>
<dbReference type="GO" id="GO:0016020">
    <property type="term" value="C:membrane"/>
    <property type="evidence" value="ECO:0007669"/>
    <property type="project" value="InterPro"/>
</dbReference>
<dbReference type="Gene3D" id="3.30.465.10">
    <property type="match status" value="1"/>
</dbReference>
<name>A0A078KXJ5_9GAMM</name>
<evidence type="ECO:0000313" key="7">
    <source>
        <dbReference type="Proteomes" id="UP000044071"/>
    </source>
</evidence>
<dbReference type="InterPro" id="IPR016166">
    <property type="entry name" value="FAD-bd_PCMH"/>
</dbReference>
<dbReference type="PROSITE" id="PS51387">
    <property type="entry name" value="FAD_PCMH"/>
    <property type="match status" value="1"/>
</dbReference>
<feature type="signal peptide" evidence="4">
    <location>
        <begin position="1"/>
        <end position="21"/>
    </location>
</feature>
<keyword evidence="1" id="KW-0285">Flavoprotein</keyword>
<keyword evidence="7" id="KW-1185">Reference proteome</keyword>
<evidence type="ECO:0000256" key="1">
    <source>
        <dbReference type="ARBA" id="ARBA00022630"/>
    </source>
</evidence>
<evidence type="ECO:0000256" key="3">
    <source>
        <dbReference type="ARBA" id="ARBA00023002"/>
    </source>
</evidence>
<feature type="chain" id="PRO_5009744074" evidence="4">
    <location>
        <begin position="22"/>
        <end position="473"/>
    </location>
</feature>
<dbReference type="PANTHER" id="PTHR43762">
    <property type="entry name" value="L-GULONOLACTONE OXIDASE"/>
    <property type="match status" value="1"/>
</dbReference>
<dbReference type="GO" id="GO:0003885">
    <property type="term" value="F:D-arabinono-1,4-lactone oxidase activity"/>
    <property type="evidence" value="ECO:0007669"/>
    <property type="project" value="InterPro"/>
</dbReference>
<dbReference type="Proteomes" id="UP000044071">
    <property type="component" value="Unassembled WGS sequence"/>
</dbReference>
<dbReference type="EMBL" id="CCSB01000002">
    <property type="protein sequence ID" value="CDZ77762.1"/>
    <property type="molecule type" value="Genomic_DNA"/>
</dbReference>
<dbReference type="InterPro" id="IPR010031">
    <property type="entry name" value="FAD_lactone_oxidase-like"/>
</dbReference>
<keyword evidence="3" id="KW-0560">Oxidoreductase</keyword>
<dbReference type="SUPFAM" id="SSF56176">
    <property type="entry name" value="FAD-binding/transporter-associated domain-like"/>
    <property type="match status" value="1"/>
</dbReference>
<evidence type="ECO:0000313" key="6">
    <source>
        <dbReference type="EMBL" id="CDZ77762.1"/>
    </source>
</evidence>
<dbReference type="PANTHER" id="PTHR43762:SF1">
    <property type="entry name" value="D-ARABINONO-1,4-LACTONE OXIDASE"/>
    <property type="match status" value="1"/>
</dbReference>
<dbReference type="STRING" id="1034943.BN59_02052"/>
<dbReference type="eggNOG" id="COG0277">
    <property type="taxonomic scope" value="Bacteria"/>
</dbReference>
<accession>A0A078KXJ5</accession>
<gene>
    <name evidence="6" type="primary">dprE1_2</name>
    <name evidence="6" type="ORF">BN59_02052</name>
</gene>
<sequence>MSKPMKLFSILMLFISATSFALVLDDKGQMSATPVSQVISISSEADIQNAIKQASLQHLPIAIMGKRYSQGGQTLSLRAIELDMQSFNRVLEIDVAKKQVTVQSGISWSELQKAVNPYNLAVSSMQSPNLFTVGGSMSVNAHGDDFRAGAVGACVVSFHIILANGKKLFVSQETEPVLWQAVRGGYGLLGVVTDVKLQLTDNHLLESNYQESGLEHFPIYFQNNLLNKKEISLFYAHLNIAPGKDFLNKMYIITYSNTYKLPPNVIALDNPDKWNVLLTPLFNLSRKGSSGKALRWALEKQLFSQFYNHRIVTRNNAMEKPVRFASDYHSAKDVDWLQEYFIPVAKLPQFIHRLRSIMLKNSVNLLNVTIRYVPAEEDILLAYSPKNSFAVVLYFNQDLAKDEIERTKVWTRQLIDAALAVEGTYYLPYQPFAAKTQFREAYPRYKEFIKIKEAYDPQNLFISKFYQRYFRIQ</sequence>
<organism evidence="6 7">
    <name type="scientific">Legionella massiliensis</name>
    <dbReference type="NCBI Taxonomy" id="1034943"/>
    <lineage>
        <taxon>Bacteria</taxon>
        <taxon>Pseudomonadati</taxon>
        <taxon>Pseudomonadota</taxon>
        <taxon>Gammaproteobacteria</taxon>
        <taxon>Legionellales</taxon>
        <taxon>Legionellaceae</taxon>
        <taxon>Legionella</taxon>
    </lineage>
</organism>
<dbReference type="OrthoDB" id="9800184at2"/>
<dbReference type="InterPro" id="IPR007173">
    <property type="entry name" value="ALO_C"/>
</dbReference>
<dbReference type="AlphaFoldDB" id="A0A078KXJ5"/>